<protein>
    <recommendedName>
        <fullName evidence="1">Transposase (putative) gypsy type domain-containing protein</fullName>
    </recommendedName>
</protein>
<proteinExistence type="predicted"/>
<feature type="domain" description="Transposase (putative) gypsy type" evidence="1">
    <location>
        <begin position="110"/>
        <end position="167"/>
    </location>
</feature>
<gene>
    <name evidence="2" type="ORF">RJ639_037435</name>
</gene>
<sequence length="189" mass="21905">MSNEDEECVSKPNADVQGVRIEPTFDPLFLETRVPLVPFQESKGVPAKEVLRECAQSPKPFDTHTLKRKLSCYDLKLLRERYEIPLIIKLRLPDENESANMTTPDKIGVYWDMIINGFSVPLHPFFIRVLKVYELAPAKFSPHAWCFMSFFSYQCHKLGLNPRVGWYFLSRRPKAEANLFPHPSSSNHH</sequence>
<accession>A0AA88WQM3</accession>
<dbReference type="AlphaFoldDB" id="A0AA88WQM3"/>
<reference evidence="2" key="1">
    <citation type="submission" date="2022-12" db="EMBL/GenBank/DDBJ databases">
        <title>Draft genome assemblies for two species of Escallonia (Escalloniales).</title>
        <authorList>
            <person name="Chanderbali A."/>
            <person name="Dervinis C."/>
            <person name="Anghel I."/>
            <person name="Soltis D."/>
            <person name="Soltis P."/>
            <person name="Zapata F."/>
        </authorList>
    </citation>
    <scope>NUCLEOTIDE SEQUENCE</scope>
    <source>
        <strain evidence="2">UCBG64.0493</strain>
        <tissue evidence="2">Leaf</tissue>
    </source>
</reference>
<name>A0AA88WQM3_9ASTE</name>
<evidence type="ECO:0000259" key="1">
    <source>
        <dbReference type="Pfam" id="PF04195"/>
    </source>
</evidence>
<evidence type="ECO:0000313" key="3">
    <source>
        <dbReference type="Proteomes" id="UP001188597"/>
    </source>
</evidence>
<comment type="caution">
    <text evidence="2">The sequence shown here is derived from an EMBL/GenBank/DDBJ whole genome shotgun (WGS) entry which is preliminary data.</text>
</comment>
<keyword evidence="3" id="KW-1185">Reference proteome</keyword>
<organism evidence="2 3">
    <name type="scientific">Escallonia herrerae</name>
    <dbReference type="NCBI Taxonomy" id="1293975"/>
    <lineage>
        <taxon>Eukaryota</taxon>
        <taxon>Viridiplantae</taxon>
        <taxon>Streptophyta</taxon>
        <taxon>Embryophyta</taxon>
        <taxon>Tracheophyta</taxon>
        <taxon>Spermatophyta</taxon>
        <taxon>Magnoliopsida</taxon>
        <taxon>eudicotyledons</taxon>
        <taxon>Gunneridae</taxon>
        <taxon>Pentapetalae</taxon>
        <taxon>asterids</taxon>
        <taxon>campanulids</taxon>
        <taxon>Escalloniales</taxon>
        <taxon>Escalloniaceae</taxon>
        <taxon>Escallonia</taxon>
    </lineage>
</organism>
<evidence type="ECO:0000313" key="2">
    <source>
        <dbReference type="EMBL" id="KAK3032261.1"/>
    </source>
</evidence>
<dbReference type="InterPro" id="IPR007321">
    <property type="entry name" value="Transposase_28"/>
</dbReference>
<dbReference type="Proteomes" id="UP001188597">
    <property type="component" value="Unassembled WGS sequence"/>
</dbReference>
<dbReference type="EMBL" id="JAVXUP010000275">
    <property type="protein sequence ID" value="KAK3032261.1"/>
    <property type="molecule type" value="Genomic_DNA"/>
</dbReference>
<dbReference type="Pfam" id="PF04195">
    <property type="entry name" value="Transposase_28"/>
    <property type="match status" value="1"/>
</dbReference>